<proteinExistence type="predicted"/>
<organism evidence="4 5">
    <name type="scientific">Volvox africanus</name>
    <dbReference type="NCBI Taxonomy" id="51714"/>
    <lineage>
        <taxon>Eukaryota</taxon>
        <taxon>Viridiplantae</taxon>
        <taxon>Chlorophyta</taxon>
        <taxon>core chlorophytes</taxon>
        <taxon>Chlorophyceae</taxon>
        <taxon>CS clade</taxon>
        <taxon>Chlamydomonadales</taxon>
        <taxon>Volvocaceae</taxon>
        <taxon>Volvox</taxon>
    </lineage>
</organism>
<dbReference type="InterPro" id="IPR051681">
    <property type="entry name" value="Ser/Thr_Kinases-Pseudokinases"/>
</dbReference>
<evidence type="ECO:0000259" key="3">
    <source>
        <dbReference type="PROSITE" id="PS50011"/>
    </source>
</evidence>
<sequence>MFGLVMDTPDSPSSGGASSGGGGVNGRGAGQAAHGGSGGGSGGNNNHGGGNSPSGAVTPTGPIGGIITEFVRNGSLGQYLRSLNGKRLSLRQRAMIALQAALGMAYLHEQAPAVVHFDLKPDNLLVDGEGDSMVIKVADFGLSKHKLSNSVSCRDLRGTLPYMAYELVSGNDNVSEKVDVYSMGVVMWEMYTGEVPFAHLTAQEILTGLLHGNLHLAIPPACEPEWRSLVETCMDPNPANRPSFQELVMQLQEILRLERQASNASSAAAAAAAAVLDSDASVAEKLPSDNTTGWRLPALTAAPVGAAAGPGLAQVRSPRAGPCVPQPPPVQAAQALLARQQAQMQAAAAAAAAAAQQQQRPLSPPLQQQRLHTPLLAPLQQHAPPLPQHHHAQPFQVQHQYGNLQFALPQAACQNLSQVQLPQQQPGPPKPPPPQQQQIHYLPQLTPGLILQQQQQQPIPVPQAHLYQLPLRPQPLFQPPPQQHGQHLNGLYGLIGGGGGGVSGGGLPALVSWGDRGM</sequence>
<feature type="domain" description="Protein kinase" evidence="3">
    <location>
        <begin position="1"/>
        <end position="255"/>
    </location>
</feature>
<dbReference type="Gene3D" id="1.10.510.10">
    <property type="entry name" value="Transferase(Phosphotransferase) domain 1"/>
    <property type="match status" value="1"/>
</dbReference>
<feature type="region of interest" description="Disordered" evidence="2">
    <location>
        <begin position="1"/>
        <end position="59"/>
    </location>
</feature>
<dbReference type="Proteomes" id="UP000747399">
    <property type="component" value="Unassembled WGS sequence"/>
</dbReference>
<dbReference type="PRINTS" id="PR00109">
    <property type="entry name" value="TYRKINASE"/>
</dbReference>
<dbReference type="InterPro" id="IPR008271">
    <property type="entry name" value="Ser/Thr_kinase_AS"/>
</dbReference>
<keyword evidence="5" id="KW-1185">Reference proteome</keyword>
<dbReference type="PANTHER" id="PTHR44329">
    <property type="entry name" value="SERINE/THREONINE-PROTEIN KINASE TNNI3K-RELATED"/>
    <property type="match status" value="1"/>
</dbReference>
<dbReference type="InterPro" id="IPR000719">
    <property type="entry name" value="Prot_kinase_dom"/>
</dbReference>
<dbReference type="GO" id="GO:0004674">
    <property type="term" value="F:protein serine/threonine kinase activity"/>
    <property type="evidence" value="ECO:0007669"/>
    <property type="project" value="TreeGrafter"/>
</dbReference>
<evidence type="ECO:0000313" key="4">
    <source>
        <dbReference type="EMBL" id="GIL52044.1"/>
    </source>
</evidence>
<evidence type="ECO:0000256" key="2">
    <source>
        <dbReference type="SAM" id="MobiDB-lite"/>
    </source>
</evidence>
<name>A0A8J4EYI0_9CHLO</name>
<evidence type="ECO:0000313" key="5">
    <source>
        <dbReference type="Proteomes" id="UP000747399"/>
    </source>
</evidence>
<dbReference type="EMBL" id="BNCO01000012">
    <property type="protein sequence ID" value="GIL52044.1"/>
    <property type="molecule type" value="Genomic_DNA"/>
</dbReference>
<dbReference type="SMART" id="SM00220">
    <property type="entry name" value="S_TKc"/>
    <property type="match status" value="1"/>
</dbReference>
<comment type="caution">
    <text evidence="4">The sequence shown here is derived from an EMBL/GenBank/DDBJ whole genome shotgun (WGS) entry which is preliminary data.</text>
</comment>
<protein>
    <recommendedName>
        <fullName evidence="3">Protein kinase domain-containing protein</fullName>
    </recommendedName>
</protein>
<feature type="coiled-coil region" evidence="1">
    <location>
        <begin position="330"/>
        <end position="357"/>
    </location>
</feature>
<dbReference type="PROSITE" id="PS00108">
    <property type="entry name" value="PROTEIN_KINASE_ST"/>
    <property type="match status" value="1"/>
</dbReference>
<dbReference type="PANTHER" id="PTHR44329:SF25">
    <property type="entry name" value="PROTEIN KINASE DOMAIN-CONTAINING PROTEIN"/>
    <property type="match status" value="1"/>
</dbReference>
<feature type="compositionally biased region" description="Gly residues" evidence="2">
    <location>
        <begin position="17"/>
        <end position="52"/>
    </location>
</feature>
<accession>A0A8J4EYI0</accession>
<dbReference type="SUPFAM" id="SSF56112">
    <property type="entry name" value="Protein kinase-like (PK-like)"/>
    <property type="match status" value="1"/>
</dbReference>
<keyword evidence="1" id="KW-0175">Coiled coil</keyword>
<feature type="compositionally biased region" description="Pro residues" evidence="2">
    <location>
        <begin position="425"/>
        <end position="435"/>
    </location>
</feature>
<dbReference type="AlphaFoldDB" id="A0A8J4EYI0"/>
<gene>
    <name evidence="4" type="ORF">Vafri_8003</name>
</gene>
<dbReference type="InterPro" id="IPR001245">
    <property type="entry name" value="Ser-Thr/Tyr_kinase_cat_dom"/>
</dbReference>
<evidence type="ECO:0000256" key="1">
    <source>
        <dbReference type="SAM" id="Coils"/>
    </source>
</evidence>
<dbReference type="GO" id="GO:0005524">
    <property type="term" value="F:ATP binding"/>
    <property type="evidence" value="ECO:0007669"/>
    <property type="project" value="InterPro"/>
</dbReference>
<dbReference type="InterPro" id="IPR011009">
    <property type="entry name" value="Kinase-like_dom_sf"/>
</dbReference>
<feature type="region of interest" description="Disordered" evidence="2">
    <location>
        <begin position="418"/>
        <end position="439"/>
    </location>
</feature>
<reference evidence="4" key="1">
    <citation type="journal article" date="2021" name="Proc. Natl. Acad. Sci. U.S.A.">
        <title>Three genomes in the algal genus Volvox reveal the fate of a haploid sex-determining region after a transition to homothallism.</title>
        <authorList>
            <person name="Yamamoto K."/>
            <person name="Hamaji T."/>
            <person name="Kawai-Toyooka H."/>
            <person name="Matsuzaki R."/>
            <person name="Takahashi F."/>
            <person name="Nishimura Y."/>
            <person name="Kawachi M."/>
            <person name="Noguchi H."/>
            <person name="Minakuchi Y."/>
            <person name="Umen J.G."/>
            <person name="Toyoda A."/>
            <person name="Nozaki H."/>
        </authorList>
    </citation>
    <scope>NUCLEOTIDE SEQUENCE</scope>
    <source>
        <strain evidence="4">NIES-3780</strain>
    </source>
</reference>
<dbReference type="PROSITE" id="PS50011">
    <property type="entry name" value="PROTEIN_KINASE_DOM"/>
    <property type="match status" value="1"/>
</dbReference>
<dbReference type="Pfam" id="PF07714">
    <property type="entry name" value="PK_Tyr_Ser-Thr"/>
    <property type="match status" value="1"/>
</dbReference>